<accession>A0A0G0QN03</accession>
<dbReference type="Proteomes" id="UP000034881">
    <property type="component" value="Unassembled WGS sequence"/>
</dbReference>
<name>A0A0G0QN03_9BACT</name>
<evidence type="ECO:0000313" key="2">
    <source>
        <dbReference type="EMBL" id="KKR41799.1"/>
    </source>
</evidence>
<feature type="signal peptide" evidence="1">
    <location>
        <begin position="1"/>
        <end position="24"/>
    </location>
</feature>
<keyword evidence="1" id="KW-0732">Signal</keyword>
<protein>
    <submittedName>
        <fullName evidence="2">Uncharacterized protein</fullName>
    </submittedName>
</protein>
<reference evidence="2 3" key="1">
    <citation type="journal article" date="2015" name="Nature">
        <title>rRNA introns, odd ribosomes, and small enigmatic genomes across a large radiation of phyla.</title>
        <authorList>
            <person name="Brown C.T."/>
            <person name="Hug L.A."/>
            <person name="Thomas B.C."/>
            <person name="Sharon I."/>
            <person name="Castelle C.J."/>
            <person name="Singh A."/>
            <person name="Wilkins M.J."/>
            <person name="Williams K.H."/>
            <person name="Banfield J.F."/>
        </authorList>
    </citation>
    <scope>NUCLEOTIDE SEQUENCE [LARGE SCALE GENOMIC DNA]</scope>
</reference>
<dbReference type="AlphaFoldDB" id="A0A0G0QN03"/>
<proteinExistence type="predicted"/>
<organism evidence="2 3">
    <name type="scientific">Candidatus Daviesbacteria bacterium GW2011_GWC2_40_12</name>
    <dbReference type="NCBI Taxonomy" id="1618431"/>
    <lineage>
        <taxon>Bacteria</taxon>
        <taxon>Candidatus Daviesiibacteriota</taxon>
    </lineage>
</organism>
<sequence length="138" mass="15065">MNWKMLTILPILALALFAAPQVWAHGGGDIDVEDILGFDEDARVKIEVRADEALPFVVPTTAGVTTPFIIVDEDENRLKIEARGFAAHQLAPLLVDPMGVQTITPFVLGDEDQRLKIEVRGMGATMLPGVLHNLNIVK</sequence>
<evidence type="ECO:0000256" key="1">
    <source>
        <dbReference type="SAM" id="SignalP"/>
    </source>
</evidence>
<gene>
    <name evidence="2" type="ORF">UT77_C0006G0031</name>
</gene>
<feature type="chain" id="PRO_5002534069" evidence="1">
    <location>
        <begin position="25"/>
        <end position="138"/>
    </location>
</feature>
<comment type="caution">
    <text evidence="2">The sequence shown here is derived from an EMBL/GenBank/DDBJ whole genome shotgun (WGS) entry which is preliminary data.</text>
</comment>
<dbReference type="EMBL" id="LBYB01000006">
    <property type="protein sequence ID" value="KKR41799.1"/>
    <property type="molecule type" value="Genomic_DNA"/>
</dbReference>
<evidence type="ECO:0000313" key="3">
    <source>
        <dbReference type="Proteomes" id="UP000034881"/>
    </source>
</evidence>